<comment type="caution">
    <text evidence="4">The sequence shown here is derived from an EMBL/GenBank/DDBJ whole genome shotgun (WGS) entry which is preliminary data.</text>
</comment>
<dbReference type="Pfam" id="PF02826">
    <property type="entry name" value="2-Hacid_dh_C"/>
    <property type="match status" value="1"/>
</dbReference>
<dbReference type="Gene3D" id="3.40.50.720">
    <property type="entry name" value="NAD(P)-binding Rossmann-like Domain"/>
    <property type="match status" value="2"/>
</dbReference>
<dbReference type="RefSeq" id="WP_111471705.1">
    <property type="nucleotide sequence ID" value="NZ_QLIX01000020.1"/>
</dbReference>
<name>A0A327MAN7_9PROT</name>
<dbReference type="GO" id="GO:0016616">
    <property type="term" value="F:oxidoreductase activity, acting on the CH-OH group of donors, NAD or NADP as acceptor"/>
    <property type="evidence" value="ECO:0007669"/>
    <property type="project" value="UniProtKB-ARBA"/>
</dbReference>
<dbReference type="PANTHER" id="PTHR43333">
    <property type="entry name" value="2-HACID_DH_C DOMAIN-CONTAINING PROTEIN"/>
    <property type="match status" value="1"/>
</dbReference>
<keyword evidence="4" id="KW-0670">Pyruvate</keyword>
<evidence type="ECO:0000313" key="4">
    <source>
        <dbReference type="EMBL" id="RAI57188.1"/>
    </source>
</evidence>
<proteinExistence type="predicted"/>
<dbReference type="GO" id="GO:0051287">
    <property type="term" value="F:NAD binding"/>
    <property type="evidence" value="ECO:0007669"/>
    <property type="project" value="InterPro"/>
</dbReference>
<dbReference type="InterPro" id="IPR029753">
    <property type="entry name" value="D-isomer_DH_CS"/>
</dbReference>
<keyword evidence="2" id="KW-0520">NAD</keyword>
<dbReference type="Proteomes" id="UP000249065">
    <property type="component" value="Unassembled WGS sequence"/>
</dbReference>
<dbReference type="PANTHER" id="PTHR43333:SF1">
    <property type="entry name" value="D-ISOMER SPECIFIC 2-HYDROXYACID DEHYDROGENASE NAD-BINDING DOMAIN-CONTAINING PROTEIN"/>
    <property type="match status" value="1"/>
</dbReference>
<dbReference type="InterPro" id="IPR036291">
    <property type="entry name" value="NAD(P)-bd_dom_sf"/>
</dbReference>
<dbReference type="EMBL" id="QLIX01000020">
    <property type="protein sequence ID" value="RAI57188.1"/>
    <property type="molecule type" value="Genomic_DNA"/>
</dbReference>
<dbReference type="OrthoDB" id="9787219at2"/>
<dbReference type="CDD" id="cd12164">
    <property type="entry name" value="GDH_like_2"/>
    <property type="match status" value="1"/>
</dbReference>
<dbReference type="InterPro" id="IPR006140">
    <property type="entry name" value="D-isomer_DH_NAD-bd"/>
</dbReference>
<dbReference type="PROSITE" id="PS00671">
    <property type="entry name" value="D_2_HYDROXYACID_DH_3"/>
    <property type="match status" value="1"/>
</dbReference>
<evidence type="ECO:0000256" key="1">
    <source>
        <dbReference type="ARBA" id="ARBA00023002"/>
    </source>
</evidence>
<evidence type="ECO:0000259" key="3">
    <source>
        <dbReference type="Pfam" id="PF02826"/>
    </source>
</evidence>
<dbReference type="SUPFAM" id="SSF52283">
    <property type="entry name" value="Formate/glycerate dehydrogenase catalytic domain-like"/>
    <property type="match status" value="1"/>
</dbReference>
<gene>
    <name evidence="4" type="ORF">DOO78_20325</name>
</gene>
<organism evidence="4 5">
    <name type="scientific">Roseicella frigidaeris</name>
    <dbReference type="NCBI Taxonomy" id="2230885"/>
    <lineage>
        <taxon>Bacteria</taxon>
        <taxon>Pseudomonadati</taxon>
        <taxon>Pseudomonadota</taxon>
        <taxon>Alphaproteobacteria</taxon>
        <taxon>Acetobacterales</taxon>
        <taxon>Roseomonadaceae</taxon>
        <taxon>Roseicella</taxon>
    </lineage>
</organism>
<keyword evidence="1" id="KW-0560">Oxidoreductase</keyword>
<protein>
    <submittedName>
        <fullName evidence="4">Glyoxylate/hydroxypyruvate reductase A</fullName>
    </submittedName>
</protein>
<accession>A0A327MAN7</accession>
<reference evidence="5" key="1">
    <citation type="submission" date="2018-06" db="EMBL/GenBank/DDBJ databases">
        <authorList>
            <person name="Khan S.A."/>
        </authorList>
    </citation>
    <scope>NUCLEOTIDE SEQUENCE [LARGE SCALE GENOMIC DNA]</scope>
    <source>
        <strain evidence="5">DB-1506</strain>
    </source>
</reference>
<sequence>MAVLLSTKANAMQDWREALLALDPSLEIRMFPEAGDPAGIEAAVVWTAHDMAELRRYPNLRLIVSMGAGVDHLLRPPGPPPGIPVARLVDERLTTGMAEWVLLNVLRFHRQDPDYRAQQAQRIWEELPAPETSGRRIGILGLGELGTAAARLLLHLGFPVMGWSRRPKQVPGVEGFHGPEGLAAMLRRSDILVCLLPLTPETRGVIDARSLALLPRGAFLINGARGGHVVQPDLLAALDSGQVGGAALDVFEPEPLPAEHPFWGHPKVVLTPHAASITIPRSAAPQVVENIHRARDGRPLINLVDFTAGY</sequence>
<keyword evidence="5" id="KW-1185">Reference proteome</keyword>
<feature type="domain" description="D-isomer specific 2-hydroxyacid dehydrogenase NAD-binding" evidence="3">
    <location>
        <begin position="105"/>
        <end position="275"/>
    </location>
</feature>
<evidence type="ECO:0000313" key="5">
    <source>
        <dbReference type="Proteomes" id="UP000249065"/>
    </source>
</evidence>
<dbReference type="AlphaFoldDB" id="A0A327MAN7"/>
<dbReference type="SUPFAM" id="SSF51735">
    <property type="entry name" value="NAD(P)-binding Rossmann-fold domains"/>
    <property type="match status" value="1"/>
</dbReference>
<evidence type="ECO:0000256" key="2">
    <source>
        <dbReference type="ARBA" id="ARBA00023027"/>
    </source>
</evidence>